<proteinExistence type="predicted"/>
<dbReference type="eggNOG" id="COG5485">
    <property type="taxonomic scope" value="Bacteria"/>
</dbReference>
<keyword evidence="2" id="KW-1185">Reference proteome</keyword>
<dbReference type="PANTHER" id="PTHR38436:SF1">
    <property type="entry name" value="ESTER CYCLASE"/>
    <property type="match status" value="1"/>
</dbReference>
<dbReference type="Gene3D" id="3.30.70.100">
    <property type="match status" value="1"/>
</dbReference>
<dbReference type="Gene3D" id="3.10.450.50">
    <property type="match status" value="1"/>
</dbReference>
<dbReference type="PANTHER" id="PTHR38436">
    <property type="entry name" value="POLYKETIDE CYCLASE SNOAL-LIKE DOMAIN"/>
    <property type="match status" value="1"/>
</dbReference>
<dbReference type="InterPro" id="IPR032710">
    <property type="entry name" value="NTF2-like_dom_sf"/>
</dbReference>
<dbReference type="OrthoDB" id="4774596at2"/>
<dbReference type="STRING" id="385682.SAMN05444380_10325"/>
<dbReference type="GO" id="GO:0030638">
    <property type="term" value="P:polyketide metabolic process"/>
    <property type="evidence" value="ECO:0007669"/>
    <property type="project" value="InterPro"/>
</dbReference>
<name>A0A1I1VRH4_9BACT</name>
<evidence type="ECO:0000313" key="2">
    <source>
        <dbReference type="Proteomes" id="UP000181976"/>
    </source>
</evidence>
<dbReference type="SUPFAM" id="SSF54427">
    <property type="entry name" value="NTF2-like"/>
    <property type="match status" value="1"/>
</dbReference>
<dbReference type="Pfam" id="PF07366">
    <property type="entry name" value="SnoaL"/>
    <property type="match status" value="1"/>
</dbReference>
<dbReference type="EMBL" id="FONA01000003">
    <property type="protein sequence ID" value="SFD85454.1"/>
    <property type="molecule type" value="Genomic_DNA"/>
</dbReference>
<dbReference type="RefSeq" id="WP_010526830.1">
    <property type="nucleotide sequence ID" value="NZ_AFSL01000019.1"/>
</dbReference>
<dbReference type="SUPFAM" id="SSF54909">
    <property type="entry name" value="Dimeric alpha+beta barrel"/>
    <property type="match status" value="1"/>
</dbReference>
<sequence>MKQVNQFIFGVVMILNQNALSQSNQLLMSEPMQEISNKKIIQCLYYDVLNQRHYQKLEEIVSKDYSNIKGETGIDGFKKNVVEFIQAFPDAKWTITEMIAEGNKVFVKQKVEGTHKDFFQNIPPTNQFITSEGMGFYVLEDGKIIMHQVQTNQLAFFQQLGLIPTTLSLIDSNAVYFVDRFIMPKSSFPRFFEKMEMNRRFIKNLEGFISDEVMLKEENGNIIVMTVAVWENNQALDKAKSLVKEEYQRIGFNPAEFFQRLNITKQRETFKSIEQ</sequence>
<dbReference type="Proteomes" id="UP000181976">
    <property type="component" value="Unassembled WGS sequence"/>
</dbReference>
<evidence type="ECO:0008006" key="3">
    <source>
        <dbReference type="Google" id="ProtNLM"/>
    </source>
</evidence>
<dbReference type="AlphaFoldDB" id="A0A1I1VRH4"/>
<evidence type="ECO:0000313" key="1">
    <source>
        <dbReference type="EMBL" id="SFD85454.1"/>
    </source>
</evidence>
<dbReference type="InterPro" id="IPR009959">
    <property type="entry name" value="Cyclase_SnoaL-like"/>
</dbReference>
<organism evidence="1 2">
    <name type="scientific">Thermophagus xiamenensis</name>
    <dbReference type="NCBI Taxonomy" id="385682"/>
    <lineage>
        <taxon>Bacteria</taxon>
        <taxon>Pseudomonadati</taxon>
        <taxon>Bacteroidota</taxon>
        <taxon>Bacteroidia</taxon>
        <taxon>Marinilabiliales</taxon>
        <taxon>Marinilabiliaceae</taxon>
        <taxon>Thermophagus</taxon>
    </lineage>
</organism>
<reference evidence="1 2" key="1">
    <citation type="submission" date="2016-10" db="EMBL/GenBank/DDBJ databases">
        <authorList>
            <person name="de Groot N.N."/>
        </authorList>
    </citation>
    <scope>NUCLEOTIDE SEQUENCE [LARGE SCALE GENOMIC DNA]</scope>
    <source>
        <strain evidence="1 2">DSM 19012</strain>
    </source>
</reference>
<accession>A0A1I1VRH4</accession>
<gene>
    <name evidence="1" type="ORF">SAMN05444380_10325</name>
</gene>
<dbReference type="InParanoid" id="A0A1I1VRH4"/>
<dbReference type="InterPro" id="IPR011008">
    <property type="entry name" value="Dimeric_a/b-barrel"/>
</dbReference>
<protein>
    <recommendedName>
        <fullName evidence="3">SnoaL-like polyketide cyclase</fullName>
    </recommendedName>
</protein>